<reference evidence="11 12" key="1">
    <citation type="journal article" date="2012" name="J. Bacteriol.">
        <title>Draft genome sequence of Methanobacterium formicicum DSM 3637, an archaebacterium isolated from the methane producer amoeba Pelomyxa palustris.</title>
        <authorList>
            <person name="Gutierrez G."/>
        </authorList>
    </citation>
    <scope>NUCLEOTIDE SEQUENCE [LARGE SCALE GENOMIC DNA]</scope>
    <source>
        <strain evidence="12">DSM 3637 / PP1</strain>
    </source>
</reference>
<feature type="transmembrane region" description="Helical" evidence="7">
    <location>
        <begin position="44"/>
        <end position="68"/>
    </location>
</feature>
<dbReference type="InterPro" id="IPR002524">
    <property type="entry name" value="Cation_efflux"/>
</dbReference>
<evidence type="ECO:0000256" key="4">
    <source>
        <dbReference type="ARBA" id="ARBA00022692"/>
    </source>
</evidence>
<dbReference type="Gene3D" id="3.30.70.1350">
    <property type="entry name" value="Cation efflux protein, cytoplasmic domain"/>
    <property type="match status" value="1"/>
</dbReference>
<evidence type="ECO:0000259" key="10">
    <source>
        <dbReference type="Pfam" id="PF16916"/>
    </source>
</evidence>
<name>K2QBQ9_METFP</name>
<dbReference type="InterPro" id="IPR027469">
    <property type="entry name" value="Cation_efflux_TMD_sf"/>
</dbReference>
<feature type="transmembrane region" description="Helical" evidence="7">
    <location>
        <begin position="20"/>
        <end position="38"/>
    </location>
</feature>
<dbReference type="OrthoDB" id="8907at2157"/>
<dbReference type="AlphaFoldDB" id="K2QBQ9"/>
<dbReference type="Proteomes" id="UP000007360">
    <property type="component" value="Unassembled WGS sequence"/>
</dbReference>
<feature type="transmembrane region" description="Helical" evidence="7">
    <location>
        <begin position="89"/>
        <end position="107"/>
    </location>
</feature>
<feature type="transmembrane region" description="Helical" evidence="7">
    <location>
        <begin position="119"/>
        <end position="140"/>
    </location>
</feature>
<dbReference type="Gene3D" id="3.30.420.130">
    <property type="entry name" value="Dinitrogenase iron-molybdenum cofactor biosynthesis domain"/>
    <property type="match status" value="1"/>
</dbReference>
<keyword evidence="6 7" id="KW-0472">Membrane</keyword>
<dbReference type="PATRIC" id="fig|1204725.3.peg.1887"/>
<dbReference type="CDD" id="cd00851">
    <property type="entry name" value="MTH1175"/>
    <property type="match status" value="1"/>
</dbReference>
<feature type="domain" description="Dinitrogenase iron-molybdenum cofactor biosynthesis" evidence="9">
    <location>
        <begin position="315"/>
        <end position="402"/>
    </location>
</feature>
<dbReference type="InterPro" id="IPR058533">
    <property type="entry name" value="Cation_efflux_TM"/>
</dbReference>
<dbReference type="EMBL" id="AMPO01000008">
    <property type="protein sequence ID" value="EKF85356.1"/>
    <property type="molecule type" value="Genomic_DNA"/>
</dbReference>
<keyword evidence="3" id="KW-0813">Transport</keyword>
<keyword evidence="12" id="KW-1185">Reference proteome</keyword>
<keyword evidence="5 7" id="KW-1133">Transmembrane helix</keyword>
<feature type="domain" description="Cation efflux protein transmembrane" evidence="8">
    <location>
        <begin position="22"/>
        <end position="214"/>
    </location>
</feature>
<dbReference type="PANTHER" id="PTHR43840">
    <property type="entry name" value="MITOCHONDRIAL METAL TRANSPORTER 1-RELATED"/>
    <property type="match status" value="1"/>
</dbReference>
<dbReference type="InterPro" id="IPR036105">
    <property type="entry name" value="DiNase_FeMo-co_biosyn_sf"/>
</dbReference>
<dbReference type="SUPFAM" id="SSF53146">
    <property type="entry name" value="Nitrogenase accessory factor-like"/>
    <property type="match status" value="1"/>
</dbReference>
<dbReference type="InterPro" id="IPR050291">
    <property type="entry name" value="CDF_Transporter"/>
</dbReference>
<evidence type="ECO:0000313" key="11">
    <source>
        <dbReference type="EMBL" id="EKF85356.1"/>
    </source>
</evidence>
<proteinExistence type="inferred from homology"/>
<evidence type="ECO:0000256" key="7">
    <source>
        <dbReference type="SAM" id="Phobius"/>
    </source>
</evidence>
<accession>K2QBQ9</accession>
<evidence type="ECO:0000256" key="6">
    <source>
        <dbReference type="ARBA" id="ARBA00023136"/>
    </source>
</evidence>
<dbReference type="SUPFAM" id="SSF161111">
    <property type="entry name" value="Cation efflux protein transmembrane domain-like"/>
    <property type="match status" value="1"/>
</dbReference>
<evidence type="ECO:0000256" key="1">
    <source>
        <dbReference type="ARBA" id="ARBA00004141"/>
    </source>
</evidence>
<sequence>MDITDKNQLKKDRLIKGQRAAKYSTLTNLCLSIIKGFFGLMSGSVALIADSIHSFSDIFASLAVYIGLKLSQKKPDEKFPYGYYKTETMASLIVAVIILFGGLEIALQSLNGIFDPQPLKLPLIAILVAVVSVAASLLLTRYEHKIGNEIKSPALMSDAKHSLIDVFSSLLVFTGVLTSYMGYLIFQGVAGLMVALLILWMGWKIGKDAVLVLMDASIDPKLIQQIKGVALAVEGVEGVNGVKVRSSGPYLFGELHLETKKNLSVEKAHEISDKVDEMVRKDVEKLETLLVQVEPVKKDFIRFALPLENKDGLNSVPSSHFGKVPYFLIWEVHDGEIKNYQIKDNPAHYLEKKKGIKTAEFLVKEKVNVLLGEELGEGPRYVLSGEIIHCIRPEGSTTKEIMVNTKNIVL</sequence>
<comment type="similarity">
    <text evidence="2">Belongs to the cation diffusion facilitator (CDF) transporter (TC 2.A.4) family.</text>
</comment>
<dbReference type="Gene3D" id="1.20.1510.10">
    <property type="entry name" value="Cation efflux protein transmembrane domain"/>
    <property type="match status" value="1"/>
</dbReference>
<organism evidence="11 12">
    <name type="scientific">Methanobacterium formicicum (strain DSM 3637 / PP1)</name>
    <dbReference type="NCBI Taxonomy" id="1204725"/>
    <lineage>
        <taxon>Archaea</taxon>
        <taxon>Methanobacteriati</taxon>
        <taxon>Methanobacteriota</taxon>
        <taxon>Methanomada group</taxon>
        <taxon>Methanobacteria</taxon>
        <taxon>Methanobacteriales</taxon>
        <taxon>Methanobacteriaceae</taxon>
        <taxon>Methanobacterium</taxon>
    </lineage>
</organism>
<dbReference type="FunFam" id="1.20.1510.10:FF:000006">
    <property type="entry name" value="Divalent cation efflux transporter"/>
    <property type="match status" value="1"/>
</dbReference>
<evidence type="ECO:0000259" key="8">
    <source>
        <dbReference type="Pfam" id="PF01545"/>
    </source>
</evidence>
<evidence type="ECO:0000256" key="5">
    <source>
        <dbReference type="ARBA" id="ARBA00022989"/>
    </source>
</evidence>
<dbReference type="Pfam" id="PF16916">
    <property type="entry name" value="ZT_dimer"/>
    <property type="match status" value="1"/>
</dbReference>
<comment type="subcellular location">
    <subcellularLocation>
        <location evidence="1">Membrane</location>
        <topology evidence="1">Multi-pass membrane protein</topology>
    </subcellularLocation>
</comment>
<evidence type="ECO:0000259" key="9">
    <source>
        <dbReference type="Pfam" id="PF02579"/>
    </source>
</evidence>
<dbReference type="Pfam" id="PF02579">
    <property type="entry name" value="Nitro_FeMo-Co"/>
    <property type="match status" value="1"/>
</dbReference>
<dbReference type="InterPro" id="IPR027470">
    <property type="entry name" value="Cation_efflux_CTD"/>
</dbReference>
<feature type="domain" description="Cation efflux protein cytoplasmic" evidence="10">
    <location>
        <begin position="219"/>
        <end position="295"/>
    </location>
</feature>
<gene>
    <name evidence="11" type="ORF">A994_09371</name>
</gene>
<dbReference type="GO" id="GO:0016020">
    <property type="term" value="C:membrane"/>
    <property type="evidence" value="ECO:0007669"/>
    <property type="project" value="UniProtKB-SubCell"/>
</dbReference>
<evidence type="ECO:0000256" key="3">
    <source>
        <dbReference type="ARBA" id="ARBA00022448"/>
    </source>
</evidence>
<evidence type="ECO:0000256" key="2">
    <source>
        <dbReference type="ARBA" id="ARBA00008114"/>
    </source>
</evidence>
<dbReference type="InterPro" id="IPR036837">
    <property type="entry name" value="Cation_efflux_CTD_sf"/>
</dbReference>
<protein>
    <submittedName>
        <fullName evidence="11">Cation diffusion facilitator family transporter</fullName>
    </submittedName>
</protein>
<dbReference type="InterPro" id="IPR003731">
    <property type="entry name" value="Di-Nase_FeMo-co_biosynth"/>
</dbReference>
<dbReference type="NCBIfam" id="TIGR01297">
    <property type="entry name" value="CDF"/>
    <property type="match status" value="1"/>
</dbReference>
<dbReference type="GO" id="GO:0008324">
    <property type="term" value="F:monoatomic cation transmembrane transporter activity"/>
    <property type="evidence" value="ECO:0007669"/>
    <property type="project" value="InterPro"/>
</dbReference>
<dbReference type="Pfam" id="PF01545">
    <property type="entry name" value="Cation_efflux"/>
    <property type="match status" value="1"/>
</dbReference>
<evidence type="ECO:0000313" key="12">
    <source>
        <dbReference type="Proteomes" id="UP000007360"/>
    </source>
</evidence>
<dbReference type="SUPFAM" id="SSF160240">
    <property type="entry name" value="Cation efflux protein cytoplasmic domain-like"/>
    <property type="match status" value="1"/>
</dbReference>
<comment type="caution">
    <text evidence="11">The sequence shown here is derived from an EMBL/GenBank/DDBJ whole genome shotgun (WGS) entry which is preliminary data.</text>
</comment>
<dbReference type="PANTHER" id="PTHR43840:SF15">
    <property type="entry name" value="MITOCHONDRIAL METAL TRANSPORTER 1-RELATED"/>
    <property type="match status" value="1"/>
</dbReference>
<feature type="transmembrane region" description="Helical" evidence="7">
    <location>
        <begin position="184"/>
        <end position="203"/>
    </location>
</feature>
<dbReference type="RefSeq" id="WP_004031270.1">
    <property type="nucleotide sequence ID" value="NZ_AMPO01000008.1"/>
</dbReference>
<dbReference type="InterPro" id="IPR033913">
    <property type="entry name" value="MTH1175_dom"/>
</dbReference>
<keyword evidence="4 7" id="KW-0812">Transmembrane</keyword>